<dbReference type="GO" id="GO:0003677">
    <property type="term" value="F:DNA binding"/>
    <property type="evidence" value="ECO:0007669"/>
    <property type="project" value="UniProtKB-UniRule"/>
</dbReference>
<dbReference type="AlphaFoldDB" id="A0A239I8B3"/>
<reference evidence="4 5" key="1">
    <citation type="submission" date="2017-06" db="EMBL/GenBank/DDBJ databases">
        <authorList>
            <person name="Kim H.J."/>
            <person name="Triplett B.A."/>
        </authorList>
    </citation>
    <scope>NUCLEOTIDE SEQUENCE [LARGE SCALE GENOMIC DNA]</scope>
    <source>
        <strain evidence="4 5">SCA</strain>
    </source>
</reference>
<dbReference type="OrthoDB" id="9812134at2"/>
<accession>A0A239I8B3</accession>
<proteinExistence type="predicted"/>
<evidence type="ECO:0000256" key="1">
    <source>
        <dbReference type="ARBA" id="ARBA00023125"/>
    </source>
</evidence>
<evidence type="ECO:0000256" key="2">
    <source>
        <dbReference type="PROSITE-ProRule" id="PRU00335"/>
    </source>
</evidence>
<dbReference type="PANTHER" id="PTHR43479:SF11">
    <property type="entry name" value="ACREF_ENVCD OPERON REPRESSOR-RELATED"/>
    <property type="match status" value="1"/>
</dbReference>
<dbReference type="PROSITE" id="PS50977">
    <property type="entry name" value="HTH_TETR_2"/>
    <property type="match status" value="1"/>
</dbReference>
<feature type="domain" description="HTH tetR-type" evidence="3">
    <location>
        <begin position="6"/>
        <end position="67"/>
    </location>
</feature>
<name>A0A239I8B3_9FIRM</name>
<gene>
    <name evidence="4" type="ORF">SAMN05446037_102571</name>
</gene>
<evidence type="ECO:0000313" key="5">
    <source>
        <dbReference type="Proteomes" id="UP000198304"/>
    </source>
</evidence>
<evidence type="ECO:0000259" key="3">
    <source>
        <dbReference type="PROSITE" id="PS50977"/>
    </source>
</evidence>
<evidence type="ECO:0000313" key="4">
    <source>
        <dbReference type="EMBL" id="SNS88564.1"/>
    </source>
</evidence>
<dbReference type="InterPro" id="IPR001647">
    <property type="entry name" value="HTH_TetR"/>
</dbReference>
<dbReference type="RefSeq" id="WP_089284470.1">
    <property type="nucleotide sequence ID" value="NZ_FZOJ01000025.1"/>
</dbReference>
<feature type="DNA-binding region" description="H-T-H motif" evidence="2">
    <location>
        <begin position="30"/>
        <end position="49"/>
    </location>
</feature>
<dbReference type="Proteomes" id="UP000198304">
    <property type="component" value="Unassembled WGS sequence"/>
</dbReference>
<dbReference type="EMBL" id="FZOJ01000025">
    <property type="protein sequence ID" value="SNS88564.1"/>
    <property type="molecule type" value="Genomic_DNA"/>
</dbReference>
<organism evidence="4 5">
    <name type="scientific">Anaerovirgula multivorans</name>
    <dbReference type="NCBI Taxonomy" id="312168"/>
    <lineage>
        <taxon>Bacteria</taxon>
        <taxon>Bacillati</taxon>
        <taxon>Bacillota</taxon>
        <taxon>Clostridia</taxon>
        <taxon>Peptostreptococcales</taxon>
        <taxon>Natronincolaceae</taxon>
        <taxon>Anaerovirgula</taxon>
    </lineage>
</organism>
<dbReference type="PANTHER" id="PTHR43479">
    <property type="entry name" value="ACREF/ENVCD OPERON REPRESSOR-RELATED"/>
    <property type="match status" value="1"/>
</dbReference>
<dbReference type="SUPFAM" id="SSF46689">
    <property type="entry name" value="Homeodomain-like"/>
    <property type="match status" value="1"/>
</dbReference>
<protein>
    <submittedName>
        <fullName evidence="4">Transcriptional regulator, TetR family</fullName>
    </submittedName>
</protein>
<dbReference type="Gene3D" id="1.10.357.10">
    <property type="entry name" value="Tetracycline Repressor, domain 2"/>
    <property type="match status" value="1"/>
</dbReference>
<keyword evidence="5" id="KW-1185">Reference proteome</keyword>
<dbReference type="InterPro" id="IPR050624">
    <property type="entry name" value="HTH-type_Tx_Regulator"/>
</dbReference>
<keyword evidence="1 2" id="KW-0238">DNA-binding</keyword>
<dbReference type="InterPro" id="IPR009057">
    <property type="entry name" value="Homeodomain-like_sf"/>
</dbReference>
<sequence>MEKKKSISREQIIKTTLNLLHDKKELRGVNLREIARTLGCAHTNLYNYFPSFTDLLWATHTALQEVFMMKLKDNLSSATTAEMKLKYFFNTFLQVYLDNTGWFRLAWLEYIGEDRPESDVAATKAASEELNQYVLDIWQELSESKVDNKKVSETMHNTHCYIIGEVSNYISGRGLIENEAEFKNHVVSQAIKILTLCLREE</sequence>